<keyword evidence="3" id="KW-1185">Reference proteome</keyword>
<evidence type="ECO:0000313" key="2">
    <source>
        <dbReference type="EMBL" id="MBB4620997.1"/>
    </source>
</evidence>
<dbReference type="InterPro" id="IPR013320">
    <property type="entry name" value="ConA-like_dom_sf"/>
</dbReference>
<reference evidence="2 3" key="1">
    <citation type="submission" date="2020-08" db="EMBL/GenBank/DDBJ databases">
        <title>Genomic Encyclopedia of Type Strains, Phase IV (KMG-IV): sequencing the most valuable type-strain genomes for metagenomic binning, comparative biology and taxonomic classification.</title>
        <authorList>
            <person name="Goeker M."/>
        </authorList>
    </citation>
    <scope>NUCLEOTIDE SEQUENCE [LARGE SCALE GENOMIC DNA]</scope>
    <source>
        <strain evidence="2 3">DSM 102983</strain>
    </source>
</reference>
<dbReference type="RefSeq" id="WP_183669165.1">
    <property type="nucleotide sequence ID" value="NZ_BMPB01000003.1"/>
</dbReference>
<evidence type="ECO:0000313" key="3">
    <source>
        <dbReference type="Proteomes" id="UP000533637"/>
    </source>
</evidence>
<evidence type="ECO:0000256" key="1">
    <source>
        <dbReference type="SAM" id="MobiDB-lite"/>
    </source>
</evidence>
<dbReference type="EMBL" id="JACHOC010000002">
    <property type="protein sequence ID" value="MBB4620997.1"/>
    <property type="molecule type" value="Genomic_DNA"/>
</dbReference>
<dbReference type="Proteomes" id="UP000533637">
    <property type="component" value="Unassembled WGS sequence"/>
</dbReference>
<organism evidence="2 3">
    <name type="scientific">Parabacteroides faecis</name>
    <dbReference type="NCBI Taxonomy" id="1217282"/>
    <lineage>
        <taxon>Bacteria</taxon>
        <taxon>Pseudomonadati</taxon>
        <taxon>Bacteroidota</taxon>
        <taxon>Bacteroidia</taxon>
        <taxon>Bacteroidales</taxon>
        <taxon>Tannerellaceae</taxon>
        <taxon>Parabacteroides</taxon>
    </lineage>
</organism>
<sequence>MANSPYSFRGIKTYNNNYVWIEQIPGFTEEKAFSVECQLYPMNTNDGIIVSHADSLCLYMEEEFIWYRQDSKCPPVKIMPVVTGTFMNLTVTYDLQIWTFYLNGYKILQHSIKSIDNTEKSQVIKKSGSQSENTTGFTIGEKIKGYFSFVRFYKECLTEQKVLSYAVGTPPVTSLYAWIDFTEAQIIDKGPAKIEVCAKGLSCLYTLTPALFLNGKNYAYIDEKQPEKNTNTPVYSYTCMGKINPAYCANETMTIFANNSLGSDKGIKIDLVHDKDQTNVYHIIVTAGRTEFKGEGEMMLNEWSDFAITVTNNQLKIYTNDKEKAFSLATPIDVGMEEGKVFGVSIDQELVADYETAMEGYISYIAEFDIALSAEEVMKYKINLPYFFDKHLTSNYIFYEEDAINLLNCQSIGFHGKGGGLALAEDARAGIMPTTLSIYIPDSDPKWDTYTKDEKWQIEFMARLLEESYSTLFVGSLNSYNTNVAWYLRIASFLNQLRRRAGYTRMMDTTPHITTQSFMQWLRGLTQGWYRTLIATMTRAATMDTQTKVITGLAVTTVTLATFTQICRSIGSKADQDIDKNSDDRPDPPPTPTPTPTPTEKDVQLRLVSVQYDLNSDGETGAIHIKKDINTPMEFPEWQSSKNSEQVPALAAIVRNDIKKMIMSVTVKAYLSNVTSASTLIYVSLTHPATGKQISLQSSAFSIKNNETKTINFELPFSKEDFNTSPAKYNICMYWKYYQEIKKCRENMGRTFTSLYVLNNKPTRPLVCEYKTAYDATKEYPSIRGMDLCQKIYEHGEKIKDTNYLPPIAMGIAAAITIGFNDSIHNNTIPDYVYDVVNGASLYIIPNPLLALHMMLDIPTLLTDSTVLGQQYTINCMDCAFIIQYLCGLQGVPLTVTKMTSSFNFIETNPIIPIGFAGWGVPFNGGFSFHAVAVDYDPTVATFYSMRLYDACLSLDFGPTPSTNVGAIPQVPIDIAFSYTYDPFINITEPYAGIFYRERLVVNQTPCELFFGALNAVQEEERFHKITDERLGVSKALQEINYKEVSTANQIEITFPKEVNGRYYICKNTNALRMVLTQLLSLISSPELSRNKEVGIGDICYTNKEKKGLIIFTKNNYVISMRRISEKFDLFRYAKQLEETLNV</sequence>
<feature type="region of interest" description="Disordered" evidence="1">
    <location>
        <begin position="574"/>
        <end position="601"/>
    </location>
</feature>
<dbReference type="SUPFAM" id="SSF49899">
    <property type="entry name" value="Concanavalin A-like lectins/glucanases"/>
    <property type="match status" value="2"/>
</dbReference>
<feature type="compositionally biased region" description="Basic and acidic residues" evidence="1">
    <location>
        <begin position="574"/>
        <end position="587"/>
    </location>
</feature>
<protein>
    <recommendedName>
        <fullName evidence="4">LamG domain-containing protein</fullName>
    </recommendedName>
</protein>
<name>A0ABR6KJA7_9BACT</name>
<evidence type="ECO:0008006" key="4">
    <source>
        <dbReference type="Google" id="ProtNLM"/>
    </source>
</evidence>
<accession>A0ABR6KJA7</accession>
<proteinExistence type="predicted"/>
<comment type="caution">
    <text evidence="2">The sequence shown here is derived from an EMBL/GenBank/DDBJ whole genome shotgun (WGS) entry which is preliminary data.</text>
</comment>
<feature type="compositionally biased region" description="Pro residues" evidence="1">
    <location>
        <begin position="588"/>
        <end position="597"/>
    </location>
</feature>
<dbReference type="Gene3D" id="2.60.120.200">
    <property type="match status" value="2"/>
</dbReference>
<gene>
    <name evidence="2" type="ORF">GGQ57_000891</name>
</gene>